<dbReference type="InterPro" id="IPR051094">
    <property type="entry name" value="Diverse_Catalytic_Enzymes"/>
</dbReference>
<dbReference type="NCBIfam" id="TIGR01353">
    <property type="entry name" value="dGTP_triPase"/>
    <property type="match status" value="1"/>
</dbReference>
<dbReference type="CDD" id="cd00077">
    <property type="entry name" value="HDc"/>
    <property type="match status" value="1"/>
</dbReference>
<dbReference type="AlphaFoldDB" id="A0A2T0BJ44"/>
<dbReference type="PROSITE" id="PS51831">
    <property type="entry name" value="HD"/>
    <property type="match status" value="1"/>
</dbReference>
<dbReference type="Pfam" id="PF13286">
    <property type="entry name" value="HD_assoc"/>
    <property type="match status" value="1"/>
</dbReference>
<gene>
    <name evidence="3" type="primary">dgt</name>
    <name evidence="3" type="ORF">CLVI_05630</name>
</gene>
<dbReference type="NCBIfam" id="NF002327">
    <property type="entry name" value="PRK01286.1-2"/>
    <property type="match status" value="1"/>
</dbReference>
<dbReference type="InterPro" id="IPR003607">
    <property type="entry name" value="HD/PDEase_dom"/>
</dbReference>
<dbReference type="SUPFAM" id="SSF109604">
    <property type="entry name" value="HD-domain/PDEase-like"/>
    <property type="match status" value="1"/>
</dbReference>
<evidence type="ECO:0000259" key="2">
    <source>
        <dbReference type="PROSITE" id="PS51831"/>
    </source>
</evidence>
<organism evidence="3 4">
    <name type="scientific">Clostridium vincentii</name>
    <dbReference type="NCBI Taxonomy" id="52704"/>
    <lineage>
        <taxon>Bacteria</taxon>
        <taxon>Bacillati</taxon>
        <taxon>Bacillota</taxon>
        <taxon>Clostridia</taxon>
        <taxon>Eubacteriales</taxon>
        <taxon>Clostridiaceae</taxon>
        <taxon>Clostridium</taxon>
    </lineage>
</organism>
<dbReference type="PANTHER" id="PTHR35795">
    <property type="entry name" value="SLR1885 PROTEIN"/>
    <property type="match status" value="1"/>
</dbReference>
<comment type="caution">
    <text evidence="3">The sequence shown here is derived from an EMBL/GenBank/DDBJ whole genome shotgun (WGS) entry which is preliminary data.</text>
</comment>
<dbReference type="PANTHER" id="PTHR35795:SF1">
    <property type="entry name" value="BIS(5'-NUCLEOSYL)-TETRAPHOSPHATASE, SYMMETRICAL"/>
    <property type="match status" value="1"/>
</dbReference>
<name>A0A2T0BJ44_9CLOT</name>
<evidence type="ECO:0000313" key="3">
    <source>
        <dbReference type="EMBL" id="PRR83909.1"/>
    </source>
</evidence>
<dbReference type="InterPro" id="IPR026875">
    <property type="entry name" value="PHydrolase_assoc_dom"/>
</dbReference>
<evidence type="ECO:0000313" key="4">
    <source>
        <dbReference type="Proteomes" id="UP000239471"/>
    </source>
</evidence>
<dbReference type="Pfam" id="PF01966">
    <property type="entry name" value="HD"/>
    <property type="match status" value="1"/>
</dbReference>
<dbReference type="RefSeq" id="WP_106058597.1">
    <property type="nucleotide sequence ID" value="NZ_PVXQ01000004.1"/>
</dbReference>
<reference evidence="3 4" key="1">
    <citation type="submission" date="2018-03" db="EMBL/GenBank/DDBJ databases">
        <title>Genome sequence of Clostridium vincentii DSM 10228.</title>
        <authorList>
            <person name="Poehlein A."/>
            <person name="Daniel R."/>
        </authorList>
    </citation>
    <scope>NUCLEOTIDE SEQUENCE [LARGE SCALE GENOMIC DNA]</scope>
    <source>
        <strain evidence="3 4">DSM 10228</strain>
    </source>
</reference>
<dbReference type="Gene3D" id="1.10.3210.10">
    <property type="entry name" value="Hypothetical protein af1432"/>
    <property type="match status" value="1"/>
</dbReference>
<dbReference type="Proteomes" id="UP000239471">
    <property type="component" value="Unassembled WGS sequence"/>
</dbReference>
<sequence>MNIREKVEGFERLMLIKEATLSAGTKGRKRIEEIDNIRTCFMVDRDRIIHSKSFRRLKHKTQVYIKTFGDHYRTRLTHTLEVSQVARTIAVGIGLNESLVEAISLGHDLGHVAFAHNGEEVLNNFLSLGFRHNEQSVRVVTKLEKNGSGLNLTEEVIDGILHHSGLRNIGEDKGAKTLEGRIVQYSDKIAYINHDIDDSIRAGLLSQESLPKELLKVLGNTHSERIETLVLDLIKTSNQNLSNGIVEVGLSFEVGNAMKELRSFMFKNVYLSEELKVERNKAKFILEQLINHFMKMPDEMPVLYREISEAEGLQRGVADYIAGMSDDYCLNLFSELYVPKLVIYK</sequence>
<keyword evidence="1 3" id="KW-0378">Hydrolase</keyword>
<dbReference type="OrthoDB" id="9803619at2"/>
<accession>A0A2T0BJ44</accession>
<dbReference type="GO" id="GO:0008832">
    <property type="term" value="F:dGTPase activity"/>
    <property type="evidence" value="ECO:0007669"/>
    <property type="project" value="UniProtKB-EC"/>
</dbReference>
<dbReference type="EC" id="3.1.5.1" evidence="3"/>
<dbReference type="EMBL" id="PVXQ01000004">
    <property type="protein sequence ID" value="PRR83909.1"/>
    <property type="molecule type" value="Genomic_DNA"/>
</dbReference>
<feature type="domain" description="HD" evidence="2">
    <location>
        <begin position="75"/>
        <end position="192"/>
    </location>
</feature>
<proteinExistence type="predicted"/>
<keyword evidence="4" id="KW-1185">Reference proteome</keyword>
<dbReference type="InterPro" id="IPR006261">
    <property type="entry name" value="dGTPase"/>
</dbReference>
<protein>
    <submittedName>
        <fullName evidence="3">Deoxyguanosinetriphosphate triphosphohydrolase</fullName>
        <ecNumber evidence="3">3.1.5.1</ecNumber>
    </submittedName>
</protein>
<dbReference type="NCBIfam" id="NF002329">
    <property type="entry name" value="PRK01286.1-4"/>
    <property type="match status" value="1"/>
</dbReference>
<dbReference type="SMART" id="SM00471">
    <property type="entry name" value="HDc"/>
    <property type="match status" value="1"/>
</dbReference>
<dbReference type="InterPro" id="IPR006674">
    <property type="entry name" value="HD_domain"/>
</dbReference>
<evidence type="ECO:0000256" key="1">
    <source>
        <dbReference type="ARBA" id="ARBA00022801"/>
    </source>
</evidence>